<feature type="compositionally biased region" description="Acidic residues" evidence="7">
    <location>
        <begin position="124"/>
        <end position="135"/>
    </location>
</feature>
<keyword evidence="10" id="KW-1185">Reference proteome</keyword>
<name>A0A167X6V3_9HYPO</name>
<dbReference type="Gene3D" id="4.10.240.10">
    <property type="entry name" value="Zn(2)-C6 fungal-type DNA-binding domain"/>
    <property type="match status" value="1"/>
</dbReference>
<keyword evidence="3" id="KW-0805">Transcription regulation</keyword>
<dbReference type="PROSITE" id="PS00463">
    <property type="entry name" value="ZN2_CY6_FUNGAL_1"/>
    <property type="match status" value="1"/>
</dbReference>
<dbReference type="PROSITE" id="PS50048">
    <property type="entry name" value="ZN2_CY6_FUNGAL_2"/>
    <property type="match status" value="1"/>
</dbReference>
<dbReference type="SMART" id="SM00906">
    <property type="entry name" value="Fungal_trans"/>
    <property type="match status" value="1"/>
</dbReference>
<dbReference type="Proteomes" id="UP000078544">
    <property type="component" value="Unassembled WGS sequence"/>
</dbReference>
<organism evidence="9 10">
    <name type="scientific">Moelleriella libera RCEF 2490</name>
    <dbReference type="NCBI Taxonomy" id="1081109"/>
    <lineage>
        <taxon>Eukaryota</taxon>
        <taxon>Fungi</taxon>
        <taxon>Dikarya</taxon>
        <taxon>Ascomycota</taxon>
        <taxon>Pezizomycotina</taxon>
        <taxon>Sordariomycetes</taxon>
        <taxon>Hypocreomycetidae</taxon>
        <taxon>Hypocreales</taxon>
        <taxon>Clavicipitaceae</taxon>
        <taxon>Moelleriella</taxon>
    </lineage>
</organism>
<accession>A0A167X6V3</accession>
<dbReference type="STRING" id="1081109.A0A167X6V3"/>
<dbReference type="InterPro" id="IPR036864">
    <property type="entry name" value="Zn2-C6_fun-type_DNA-bd_sf"/>
</dbReference>
<dbReference type="InterPro" id="IPR007219">
    <property type="entry name" value="XnlR_reg_dom"/>
</dbReference>
<dbReference type="GO" id="GO:0005634">
    <property type="term" value="C:nucleus"/>
    <property type="evidence" value="ECO:0007669"/>
    <property type="project" value="UniProtKB-SubCell"/>
</dbReference>
<dbReference type="SUPFAM" id="SSF57701">
    <property type="entry name" value="Zn2/Cys6 DNA-binding domain"/>
    <property type="match status" value="1"/>
</dbReference>
<keyword evidence="4" id="KW-0843">Virulence</keyword>
<evidence type="ECO:0000256" key="5">
    <source>
        <dbReference type="ARBA" id="ARBA00023163"/>
    </source>
</evidence>
<dbReference type="GO" id="GO:0008270">
    <property type="term" value="F:zinc ion binding"/>
    <property type="evidence" value="ECO:0007669"/>
    <property type="project" value="InterPro"/>
</dbReference>
<protein>
    <submittedName>
        <fullName evidence="9">Zinc finger transcription factor 1</fullName>
    </submittedName>
</protein>
<sequence length="1123" mass="122735">MSAGGQHLNKPHQVQQIQQWLMSPVASHNVHHGQGSGILGDTSPVSMEENTFSDFTFAYGSLQQSQLMGLPDVGLGDHATPEFSQRHARGSNGPSVSQQGGTMSGMAGSVYGSEQSDRRASLELLDDGMGDEDSTEGPSLEDGGLDEFGLQGQGDGSDQLGKRTDEDDGSTPAWSELKTKAGKDRKRLPLACIACRRKKIRCSGEKPACKHCLRSRIPCVYKVTTRKAAPRTDYMAMLDKRLKRMEDRIIKIVPQSDPDAPSPISRAVIKPALLGRDALGKAPAKKRGAEDALGSDLENWAKAPGAKNTNATANKGALVGDELDSEEKWLLREGFDALPTKEVQEHLSEVFFDNVYGQAYHLLHKPSYMRKLRNNTMPPVLILSICAVAARFAAQPSHSPSTRTFLRGEEWASHARDICTRLYESPNMTVLTCLIILGLHEFGTCHGGRSWSLGGQAIRMAFALQLHKDLEHSPGKHGEKKPLSFIDREIRRRAMWACFLMDRFNSSGSDRPMFIKEESLQIPLPVNESCFQLDMPARTELLDGSLPQCDNADKASKPHEHMGAAAYTIRAIAVWGRIINYIHQGGKEIDAYPYWDRKSNFAKLVNQAEQVQRNLPARLRYSTNNLTLHKTEKTPGQFLLMHLSIQQNMLFLHNTAAAWATLSGDQDVSPEFLARASAQTVAAANAISEILQDAEEAQCNVTAPFAGYCAFSATSVHLYCILSGDASMKTTAEVNAGINIKFLRRTMRYWGTFHWMVENIRAQYRSALESSNFGNLRVQGLGAWPVLQYADWFNRYPHGVPEAEVVEHPCQREERGDDAVLEQKPELQSIEEFFTNLASGSPSSTEDRSASQASGTANKRRRFNGKVNEAIGDKTTHKSGEAAVGHSPAQSTAERHTARMPRRQSSISLSAPGRSGYATVNLSSAEAQPYQVVSPLSPLQASAFSRQGPGQQPAFFATDMPLVSNLRPQGEDLRQAMEQQQHSFAYPLSSQLGVLVDPSNPVWHRKPIAGGSKAPGQQVHNTIGMSVQQQALERRRHSQGQIGAESLSGFSGSDLPAGWFMPFNMDARGAAQDVRFLMSGEAGESAAAGLGIGMDPFGNVFNSSGGGSNGIALNQAMDSLQHS</sequence>
<dbReference type="InterPro" id="IPR050815">
    <property type="entry name" value="TF_fung"/>
</dbReference>
<evidence type="ECO:0000256" key="3">
    <source>
        <dbReference type="ARBA" id="ARBA00023015"/>
    </source>
</evidence>
<dbReference type="EMBL" id="AZGY01000024">
    <property type="protein sequence ID" value="KZZ89702.1"/>
    <property type="molecule type" value="Genomic_DNA"/>
</dbReference>
<proteinExistence type="predicted"/>
<feature type="region of interest" description="Disordered" evidence="7">
    <location>
        <begin position="72"/>
        <end position="180"/>
    </location>
</feature>
<evidence type="ECO:0000259" key="8">
    <source>
        <dbReference type="PROSITE" id="PS50048"/>
    </source>
</evidence>
<evidence type="ECO:0000256" key="2">
    <source>
        <dbReference type="ARBA" id="ARBA00022723"/>
    </source>
</evidence>
<evidence type="ECO:0000256" key="6">
    <source>
        <dbReference type="ARBA" id="ARBA00023242"/>
    </source>
</evidence>
<dbReference type="SMART" id="SM00066">
    <property type="entry name" value="GAL4"/>
    <property type="match status" value="1"/>
</dbReference>
<evidence type="ECO:0000256" key="1">
    <source>
        <dbReference type="ARBA" id="ARBA00004123"/>
    </source>
</evidence>
<feature type="compositionally biased region" description="Polar residues" evidence="7">
    <location>
        <begin position="92"/>
        <end position="101"/>
    </location>
</feature>
<feature type="compositionally biased region" description="Polar residues" evidence="7">
    <location>
        <begin position="837"/>
        <end position="857"/>
    </location>
</feature>
<reference evidence="9 10" key="1">
    <citation type="journal article" date="2016" name="Genome Biol. Evol.">
        <title>Divergent and convergent evolution of fungal pathogenicity.</title>
        <authorList>
            <person name="Shang Y."/>
            <person name="Xiao G."/>
            <person name="Zheng P."/>
            <person name="Cen K."/>
            <person name="Zhan S."/>
            <person name="Wang C."/>
        </authorList>
    </citation>
    <scope>NUCLEOTIDE SEQUENCE [LARGE SCALE GENOMIC DNA]</scope>
    <source>
        <strain evidence="9 10">RCEF 2490</strain>
    </source>
</reference>
<keyword evidence="5" id="KW-0804">Transcription</keyword>
<gene>
    <name evidence="9" type="ORF">AAL_07595</name>
</gene>
<feature type="compositionally biased region" description="Basic and acidic residues" evidence="7">
    <location>
        <begin position="871"/>
        <end position="880"/>
    </location>
</feature>
<dbReference type="Pfam" id="PF00172">
    <property type="entry name" value="Zn_clus"/>
    <property type="match status" value="1"/>
</dbReference>
<dbReference type="PANTHER" id="PTHR47338:SF27">
    <property type="entry name" value="ZN(II)2CYS6 TRANSCRIPTION FACTOR (EUROFUNG)"/>
    <property type="match status" value="1"/>
</dbReference>
<comment type="caution">
    <text evidence="9">The sequence shown here is derived from an EMBL/GenBank/DDBJ whole genome shotgun (WGS) entry which is preliminary data.</text>
</comment>
<dbReference type="Pfam" id="PF04082">
    <property type="entry name" value="Fungal_trans"/>
    <property type="match status" value="1"/>
</dbReference>
<dbReference type="PRINTS" id="PR00755">
    <property type="entry name" value="AFLATOXINBRP"/>
</dbReference>
<dbReference type="AlphaFoldDB" id="A0A167X6V3"/>
<dbReference type="GO" id="GO:0000981">
    <property type="term" value="F:DNA-binding transcription factor activity, RNA polymerase II-specific"/>
    <property type="evidence" value="ECO:0007669"/>
    <property type="project" value="InterPro"/>
</dbReference>
<dbReference type="GO" id="GO:0003677">
    <property type="term" value="F:DNA binding"/>
    <property type="evidence" value="ECO:0007669"/>
    <property type="project" value="InterPro"/>
</dbReference>
<evidence type="ECO:0000313" key="9">
    <source>
        <dbReference type="EMBL" id="KZZ89702.1"/>
    </source>
</evidence>
<comment type="subcellular location">
    <subcellularLocation>
        <location evidence="1">Nucleus</location>
    </subcellularLocation>
</comment>
<feature type="domain" description="Zn(2)-C6 fungal-type" evidence="8">
    <location>
        <begin position="191"/>
        <end position="221"/>
    </location>
</feature>
<keyword evidence="6" id="KW-0539">Nucleus</keyword>
<dbReference type="PANTHER" id="PTHR47338">
    <property type="entry name" value="ZN(II)2CYS6 TRANSCRIPTION FACTOR (EUROFUNG)-RELATED"/>
    <property type="match status" value="1"/>
</dbReference>
<evidence type="ECO:0000256" key="7">
    <source>
        <dbReference type="SAM" id="MobiDB-lite"/>
    </source>
</evidence>
<dbReference type="InterPro" id="IPR001138">
    <property type="entry name" value="Zn2Cys6_DnaBD"/>
</dbReference>
<dbReference type="CDD" id="cd00067">
    <property type="entry name" value="GAL4"/>
    <property type="match status" value="1"/>
</dbReference>
<dbReference type="CDD" id="cd12148">
    <property type="entry name" value="fungal_TF_MHR"/>
    <property type="match status" value="1"/>
</dbReference>
<feature type="region of interest" description="Disordered" evidence="7">
    <location>
        <begin position="837"/>
        <end position="914"/>
    </location>
</feature>
<evidence type="ECO:0000256" key="4">
    <source>
        <dbReference type="ARBA" id="ARBA00023026"/>
    </source>
</evidence>
<keyword evidence="2" id="KW-0479">Metal-binding</keyword>
<dbReference type="GO" id="GO:0006351">
    <property type="term" value="P:DNA-templated transcription"/>
    <property type="evidence" value="ECO:0007669"/>
    <property type="project" value="InterPro"/>
</dbReference>
<evidence type="ECO:0000313" key="10">
    <source>
        <dbReference type="Proteomes" id="UP000078544"/>
    </source>
</evidence>
<dbReference type="OrthoDB" id="39175at2759"/>